<dbReference type="STRING" id="1185876.BN8_04463"/>
<feature type="transmembrane region" description="Helical" evidence="1">
    <location>
        <begin position="96"/>
        <end position="115"/>
    </location>
</feature>
<dbReference type="AlphaFoldDB" id="I2GMU3"/>
<feature type="transmembrane region" description="Helical" evidence="1">
    <location>
        <begin position="121"/>
        <end position="142"/>
    </location>
</feature>
<comment type="caution">
    <text evidence="3">The sequence shown here is derived from an EMBL/GenBank/DDBJ whole genome shotgun (WGS) entry which is preliminary data.</text>
</comment>
<evidence type="ECO:0000313" key="3">
    <source>
        <dbReference type="EMBL" id="CCH55221.1"/>
    </source>
</evidence>
<evidence type="ECO:0000256" key="1">
    <source>
        <dbReference type="SAM" id="Phobius"/>
    </source>
</evidence>
<protein>
    <recommendedName>
        <fullName evidence="2">DUF4126 domain-containing protein</fullName>
    </recommendedName>
</protein>
<keyword evidence="1" id="KW-0812">Transmembrane</keyword>
<evidence type="ECO:0000313" key="4">
    <source>
        <dbReference type="Proteomes" id="UP000009309"/>
    </source>
</evidence>
<reference evidence="3 4" key="1">
    <citation type="journal article" date="2012" name="J. Bacteriol.">
        <title>Genome Sequence of the Filamentous Bacterium Fibrisoma limi BUZ 3T.</title>
        <authorList>
            <person name="Filippini M."/>
            <person name="Qi W."/>
            <person name="Jaenicke S."/>
            <person name="Goesmann A."/>
            <person name="Smits T.H."/>
            <person name="Bagheri H.C."/>
        </authorList>
    </citation>
    <scope>NUCLEOTIDE SEQUENCE [LARGE SCALE GENOMIC DNA]</scope>
    <source>
        <strain evidence="4">BUZ 3T</strain>
    </source>
</reference>
<dbReference type="eggNOG" id="ENOG5031U0Y">
    <property type="taxonomic scope" value="Bacteria"/>
</dbReference>
<dbReference type="InterPro" id="IPR025196">
    <property type="entry name" value="DUF4126"/>
</dbReference>
<proteinExistence type="predicted"/>
<feature type="transmembrane region" description="Helical" evidence="1">
    <location>
        <begin position="194"/>
        <end position="221"/>
    </location>
</feature>
<keyword evidence="1" id="KW-1133">Transmembrane helix</keyword>
<accession>I2GMU3</accession>
<name>I2GMU3_9BACT</name>
<dbReference type="EMBL" id="CAIT01000009">
    <property type="protein sequence ID" value="CCH55221.1"/>
    <property type="molecule type" value="Genomic_DNA"/>
</dbReference>
<keyword evidence="1" id="KW-0472">Membrane</keyword>
<feature type="domain" description="DUF4126" evidence="2">
    <location>
        <begin position="55"/>
        <end position="225"/>
    </location>
</feature>
<dbReference type="Pfam" id="PF13548">
    <property type="entry name" value="DUF4126"/>
    <property type="match status" value="1"/>
</dbReference>
<organism evidence="3 4">
    <name type="scientific">Fibrisoma limi BUZ 3</name>
    <dbReference type="NCBI Taxonomy" id="1185876"/>
    <lineage>
        <taxon>Bacteria</taxon>
        <taxon>Pseudomonadati</taxon>
        <taxon>Bacteroidota</taxon>
        <taxon>Cytophagia</taxon>
        <taxon>Cytophagales</taxon>
        <taxon>Spirosomataceae</taxon>
        <taxon>Fibrisoma</taxon>
    </lineage>
</organism>
<dbReference type="Proteomes" id="UP000009309">
    <property type="component" value="Unassembled WGS sequence"/>
</dbReference>
<feature type="transmembrane region" description="Helical" evidence="1">
    <location>
        <begin position="51"/>
        <end position="75"/>
    </location>
</feature>
<gene>
    <name evidence="3" type="ORF">BN8_04463</name>
</gene>
<sequence length="257" mass="27426">MASFLGNSRSRFSVYRLEFFRSTVIGIPNYWTENRKLYLEIQLTTMTIEWIISACLGVGLAACCGFRVFVPLLVASVATKLGIIGTMEGLEWISSWTALAVLSVATVFELGAYYIPWLDNLLDTLATPASIIAGTLLGTSFLQIDSPILDWGLGLMLGGGSAGLVQAGTSLLRLGSTATTGGIGNPVVATGENIASFGLSILTVLLPLFAFVIIVLVLLFIAARLLSRRKVWFTRAGRNQAGGTSPAQFPRSSNGRV</sequence>
<keyword evidence="4" id="KW-1185">Reference proteome</keyword>
<evidence type="ECO:0000259" key="2">
    <source>
        <dbReference type="Pfam" id="PF13548"/>
    </source>
</evidence>